<evidence type="ECO:0000256" key="2">
    <source>
        <dbReference type="SAM" id="Phobius"/>
    </source>
</evidence>
<reference evidence="3 4" key="1">
    <citation type="journal article" date="2019" name="Nat. Microbiol.">
        <title>Mediterranean grassland soil C-N compound turnover is dependent on rainfall and depth, and is mediated by genomically divergent microorganisms.</title>
        <authorList>
            <person name="Diamond S."/>
            <person name="Andeer P.F."/>
            <person name="Li Z."/>
            <person name="Crits-Christoph A."/>
            <person name="Burstein D."/>
            <person name="Anantharaman K."/>
            <person name="Lane K.R."/>
            <person name="Thomas B.C."/>
            <person name="Pan C."/>
            <person name="Northen T.R."/>
            <person name="Banfield J.F."/>
        </authorList>
    </citation>
    <scope>NUCLEOTIDE SEQUENCE [LARGE SCALE GENOMIC DNA]</scope>
    <source>
        <strain evidence="3">WS_9</strain>
    </source>
</reference>
<evidence type="ECO:0000313" key="3">
    <source>
        <dbReference type="EMBL" id="TMQ62752.1"/>
    </source>
</evidence>
<evidence type="ECO:0000256" key="1">
    <source>
        <dbReference type="SAM" id="MobiDB-lite"/>
    </source>
</evidence>
<dbReference type="EMBL" id="VBOZ01000036">
    <property type="protein sequence ID" value="TMQ62752.1"/>
    <property type="molecule type" value="Genomic_DNA"/>
</dbReference>
<sequence>MTPKRSGETLFLPGGRGDRPSKLSPDRTLPPHLQEQLPRRLRNIALLYSLAFFLSEFAPSIVAGKLSQEYQALFDWLPGVASILIGIVVAALASSPRVPWQVKMNVGLVFEVLGSYGIALSMYLGAERFASTPIVFFALSPSWVAIWMILYSIVVPAQPVRALFALLASASAPAVVMAYSLHHAGLFHIFTPETFFLTHILPYLTCVLLAYASARIMVTLGAEVSRARELGSYKLIERLGQGGMGEVWRASHQLLAREAA</sequence>
<feature type="transmembrane region" description="Helical" evidence="2">
    <location>
        <begin position="44"/>
        <end position="64"/>
    </location>
</feature>
<feature type="non-terminal residue" evidence="3">
    <location>
        <position position="260"/>
    </location>
</feature>
<evidence type="ECO:0000313" key="4">
    <source>
        <dbReference type="Proteomes" id="UP000317691"/>
    </source>
</evidence>
<dbReference type="Gene3D" id="3.30.200.20">
    <property type="entry name" value="Phosphorylase Kinase, domain 1"/>
    <property type="match status" value="1"/>
</dbReference>
<accession>A0A538TGJ3</accession>
<keyword evidence="2" id="KW-1133">Transmembrane helix</keyword>
<feature type="compositionally biased region" description="Basic and acidic residues" evidence="1">
    <location>
        <begin position="16"/>
        <end position="25"/>
    </location>
</feature>
<keyword evidence="2" id="KW-0812">Transmembrane</keyword>
<proteinExistence type="predicted"/>
<evidence type="ECO:0008006" key="5">
    <source>
        <dbReference type="Google" id="ProtNLM"/>
    </source>
</evidence>
<protein>
    <recommendedName>
        <fullName evidence="5">Serine/threonine protein kinase</fullName>
    </recommendedName>
</protein>
<feature type="transmembrane region" description="Helical" evidence="2">
    <location>
        <begin position="200"/>
        <end position="218"/>
    </location>
</feature>
<feature type="transmembrane region" description="Helical" evidence="2">
    <location>
        <begin position="106"/>
        <end position="124"/>
    </location>
</feature>
<feature type="region of interest" description="Disordered" evidence="1">
    <location>
        <begin position="1"/>
        <end position="30"/>
    </location>
</feature>
<comment type="caution">
    <text evidence="3">The sequence shown here is derived from an EMBL/GenBank/DDBJ whole genome shotgun (WGS) entry which is preliminary data.</text>
</comment>
<feature type="transmembrane region" description="Helical" evidence="2">
    <location>
        <begin position="76"/>
        <end position="94"/>
    </location>
</feature>
<feature type="transmembrane region" description="Helical" evidence="2">
    <location>
        <begin position="130"/>
        <end position="150"/>
    </location>
</feature>
<dbReference type="AlphaFoldDB" id="A0A538TGJ3"/>
<dbReference type="Proteomes" id="UP000317691">
    <property type="component" value="Unassembled WGS sequence"/>
</dbReference>
<feature type="transmembrane region" description="Helical" evidence="2">
    <location>
        <begin position="162"/>
        <end position="180"/>
    </location>
</feature>
<name>A0A538TGJ3_UNCEI</name>
<organism evidence="3 4">
    <name type="scientific">Eiseniibacteriota bacterium</name>
    <dbReference type="NCBI Taxonomy" id="2212470"/>
    <lineage>
        <taxon>Bacteria</taxon>
        <taxon>Candidatus Eiseniibacteriota</taxon>
    </lineage>
</organism>
<keyword evidence="2" id="KW-0472">Membrane</keyword>
<gene>
    <name evidence="3" type="ORF">E6K79_11920</name>
</gene>